<dbReference type="RefSeq" id="WP_028051398.1">
    <property type="nucleotide sequence ID" value="NZ_ATYG01000001.1"/>
</dbReference>
<keyword evidence="4" id="KW-1185">Reference proteome</keyword>
<reference evidence="3 4" key="1">
    <citation type="submission" date="2020-07" db="EMBL/GenBank/DDBJ databases">
        <title>Genomic Encyclopedia of Type Strains, Phase III (KMG-III): the genomes of soil and plant-associated and newly described type strains.</title>
        <authorList>
            <person name="Whitman W."/>
        </authorList>
    </citation>
    <scope>NUCLEOTIDE SEQUENCE [LARGE SCALE GENOMIC DNA]</scope>
    <source>
        <strain evidence="3 4">DSM 11255</strain>
    </source>
</reference>
<gene>
    <name evidence="3" type="ORF">HDG70_000227</name>
</gene>
<evidence type="ECO:0000256" key="1">
    <source>
        <dbReference type="ARBA" id="ARBA00022729"/>
    </source>
</evidence>
<evidence type="ECO:0000256" key="2">
    <source>
        <dbReference type="SAM" id="SignalP"/>
    </source>
</evidence>
<dbReference type="InterPro" id="IPR036280">
    <property type="entry name" value="Multihaem_cyt_sf"/>
</dbReference>
<evidence type="ECO:0000313" key="4">
    <source>
        <dbReference type="Proteomes" id="UP000604066"/>
    </source>
</evidence>
<keyword evidence="1 2" id="KW-0732">Signal</keyword>
<dbReference type="PANTHER" id="PTHR35038">
    <property type="entry name" value="DISSIMILATORY SULFITE REDUCTASE SIRA"/>
    <property type="match status" value="1"/>
</dbReference>
<dbReference type="SUPFAM" id="SSF48695">
    <property type="entry name" value="Multiheme cytochromes"/>
    <property type="match status" value="1"/>
</dbReference>
<comment type="caution">
    <text evidence="3">The sequence shown here is derived from an EMBL/GenBank/DDBJ whole genome shotgun (WGS) entry which is preliminary data.</text>
</comment>
<proteinExistence type="predicted"/>
<dbReference type="Gene3D" id="3.90.10.10">
    <property type="entry name" value="Cytochrome C3"/>
    <property type="match status" value="1"/>
</dbReference>
<dbReference type="InterPro" id="IPR051829">
    <property type="entry name" value="Multiheme_Cytochr_ET"/>
</dbReference>
<sequence>MRKRYKLSLIAVITCLALLLTAAAAFGYRQFAKDPMTQQSLNCATTCHYTQKASDIGSLPYAKVVNYAIVKNIFSLAKGKFYPKKPITNKEFHAAVEKAAGNTTLADGIIPEDNKNFNRSKLADYLARLTGATTSGYLGQRIKDFNGNRNLAWAIYNGYIPISKTDSNNNFYAYPSAIVTRAEAAYAIVTAGLIRANADSKPTPVANNSKHGELTSYFLTWVQNNPTGTSAEFCLTCHGPGTGKWNSIKNIVYTNHYLNRTFTKNGDTIFWMAYQFGQMGNPKLPLDLYMNQDNLHNAARQNPGLAQIEGFREVGFGPGQLQFGMYNRLCGAPETFGYQSFLGRWVGTSGSRAAGCGRCHIGYGIKSGPADPNYNTGLFNQLSGDIDTAILEYVKDIDCLLCHADQYYVSKGAARNVKVVNGKATIYTVGEVYNGQDPSITNPQQKVLTAIASVYKKPTANGCAVCHDFPADGPAYKRGFWHDLDVHLKDDKLSCVDCHPGGAWTPALGDTTGQGVYNKHQFVIGPMPDLYTPNDGQRAKQCGECHTGTVHANQVINDHGRRLDCRTCHISKDYGLDFRDFSNPAREAADGIYEPKDYVFNNWSDSSLYNNNSHEYRGNYGTPALNFKRQDYEHMMRFGVRPIGDIFDEGKLLGNMGKMNYPQNPAAKIQPFHRVNIKIPMAFGDVYFKAIGKDFANFPFMLPFDKKYYAETGDIIQSVYQGIYKLKTSFKPAYDMSNQIYFGEQKVPKYDGYTAQMIYFNMLNENIMTNPRMSMTPTSKGNKPFNMSGYFEFYGLMQMDHTILPASEALTCVDCHSATGRVAIATDSWKSLGYSAKRSQLLIFTKK</sequence>
<dbReference type="EMBL" id="JACCBS010000001">
    <property type="protein sequence ID" value="NYE56521.1"/>
    <property type="molecule type" value="Genomic_DNA"/>
</dbReference>
<dbReference type="PANTHER" id="PTHR35038:SF8">
    <property type="entry name" value="C-TYPE POLYHEME CYTOCHROME OMCC"/>
    <property type="match status" value="1"/>
</dbReference>
<accession>A0ABX2R5T1</accession>
<feature type="signal peptide" evidence="2">
    <location>
        <begin position="1"/>
        <end position="24"/>
    </location>
</feature>
<protein>
    <submittedName>
        <fullName evidence="3">Uncharacterized protein</fullName>
    </submittedName>
</protein>
<dbReference type="Proteomes" id="UP000604066">
    <property type="component" value="Unassembled WGS sequence"/>
</dbReference>
<organism evidence="3 4">
    <name type="scientific">Carboxydothermus ferrireducens DSM 11255</name>
    <dbReference type="NCBI Taxonomy" id="1119529"/>
    <lineage>
        <taxon>Bacteria</taxon>
        <taxon>Bacillati</taxon>
        <taxon>Bacillota</taxon>
        <taxon>Clostridia</taxon>
        <taxon>Thermoanaerobacterales</taxon>
        <taxon>Thermoanaerobacteraceae</taxon>
        <taxon>Carboxydothermus</taxon>
    </lineage>
</organism>
<evidence type="ECO:0000313" key="3">
    <source>
        <dbReference type="EMBL" id="NYE56521.1"/>
    </source>
</evidence>
<feature type="chain" id="PRO_5046994211" evidence="2">
    <location>
        <begin position="25"/>
        <end position="847"/>
    </location>
</feature>
<name>A0ABX2R5T1_9THEO</name>